<dbReference type="Gene3D" id="3.30.70.100">
    <property type="match status" value="1"/>
</dbReference>
<sequence>MITCHLKYIIDPYQLEAFEDYSKRWIKIVNRLGGQHHGYFMPSEGANNIAYALFSFPSLTDYENYRKKMFSKDDKECVEAFKIAEDTRCIISYERTFLRPVFK</sequence>
<dbReference type="AlphaFoldDB" id="A0A434A358"/>
<evidence type="ECO:0000313" key="2">
    <source>
        <dbReference type="EMBL" id="RUT68776.1"/>
    </source>
</evidence>
<accession>A0A434A358</accession>
<organism evidence="2 3">
    <name type="scientific">Flavobacterium cupreum</name>
    <dbReference type="NCBI Taxonomy" id="2133766"/>
    <lineage>
        <taxon>Bacteria</taxon>
        <taxon>Pseudomonadati</taxon>
        <taxon>Bacteroidota</taxon>
        <taxon>Flavobacteriia</taxon>
        <taxon>Flavobacteriales</taxon>
        <taxon>Flavobacteriaceae</taxon>
        <taxon>Flavobacterium</taxon>
    </lineage>
</organism>
<evidence type="ECO:0000313" key="3">
    <source>
        <dbReference type="Proteomes" id="UP000288102"/>
    </source>
</evidence>
<protein>
    <submittedName>
        <fullName evidence="2">NIPSNAP family protein</fullName>
    </submittedName>
</protein>
<name>A0A434A358_9FLAO</name>
<dbReference type="Pfam" id="PF07978">
    <property type="entry name" value="NIPSNAP"/>
    <property type="match status" value="1"/>
</dbReference>
<keyword evidence="3" id="KW-1185">Reference proteome</keyword>
<comment type="caution">
    <text evidence="2">The sequence shown here is derived from an EMBL/GenBank/DDBJ whole genome shotgun (WGS) entry which is preliminary data.</text>
</comment>
<feature type="domain" description="NIPSNAP" evidence="1">
    <location>
        <begin position="8"/>
        <end position="101"/>
    </location>
</feature>
<dbReference type="SUPFAM" id="SSF54909">
    <property type="entry name" value="Dimeric alpha+beta barrel"/>
    <property type="match status" value="1"/>
</dbReference>
<proteinExistence type="predicted"/>
<gene>
    <name evidence="2" type="ORF">D0817_19370</name>
</gene>
<dbReference type="InterPro" id="IPR011008">
    <property type="entry name" value="Dimeric_a/b-barrel"/>
</dbReference>
<evidence type="ECO:0000259" key="1">
    <source>
        <dbReference type="Pfam" id="PF07978"/>
    </source>
</evidence>
<reference evidence="3" key="1">
    <citation type="journal article" date="2019" name="Syst. Appl. Microbiol.">
        <title>Flavobacterium circumlabens sp. nov. and Flavobacterium cupreum sp. nov., two psychrotrophic species isolated from Antarctic environmental samples.</title>
        <authorList>
            <person name="Kralova S."/>
            <person name="Busse H.-J."/>
            <person name="Svec P."/>
            <person name="Maslanova I."/>
            <person name="Stankova E."/>
            <person name="Bartak M."/>
            <person name="Sedlacek I."/>
        </authorList>
    </citation>
    <scope>NUCLEOTIDE SEQUENCE [LARGE SCALE GENOMIC DNA]</scope>
    <source>
        <strain evidence="3">CCM 8825</strain>
    </source>
</reference>
<dbReference type="EMBL" id="QWDM01000014">
    <property type="protein sequence ID" value="RUT68776.1"/>
    <property type="molecule type" value="Genomic_DNA"/>
</dbReference>
<dbReference type="RefSeq" id="WP_127339970.1">
    <property type="nucleotide sequence ID" value="NZ_QWDM01000014.1"/>
</dbReference>
<dbReference type="Proteomes" id="UP000288102">
    <property type="component" value="Unassembled WGS sequence"/>
</dbReference>
<dbReference type="InterPro" id="IPR012577">
    <property type="entry name" value="NIPSNAP"/>
</dbReference>
<dbReference type="OrthoDB" id="9798776at2"/>